<name>A0A7M5URF0_9CNID</name>
<feature type="chain" id="PRO_5029887948" description="Cnidarian restricted protein" evidence="1">
    <location>
        <begin position="21"/>
        <end position="207"/>
    </location>
</feature>
<keyword evidence="3" id="KW-1185">Reference proteome</keyword>
<dbReference type="GeneID" id="136806242"/>
<evidence type="ECO:0000313" key="2">
    <source>
        <dbReference type="EnsemblMetazoa" id="CLYHEMP000320.1"/>
    </source>
</evidence>
<dbReference type="OrthoDB" id="10639831at2759"/>
<dbReference type="RefSeq" id="XP_066918909.1">
    <property type="nucleotide sequence ID" value="XM_067062808.1"/>
</dbReference>
<dbReference type="Proteomes" id="UP000594262">
    <property type="component" value="Unplaced"/>
</dbReference>
<evidence type="ECO:0000256" key="1">
    <source>
        <dbReference type="SAM" id="SignalP"/>
    </source>
</evidence>
<accession>A0A7M5URF0</accession>
<keyword evidence="1" id="KW-0732">Signal</keyword>
<sequence>MKGKTLILVISIQCFVHVISMVNTMKCQSKKPLNNHGVSPITFIDKERNPSAGTLLAVIPRMSTEWSVEFDIKLTKDPIYHSVHSLIHFTATGNEFGAVGDVCPAVYLVLGEIFFVTTVNNIPSTDFGFNIGLHYYTNFKIQQRYLSNGKYSYSVSANGTIIHSLINHNATQFYNVMVYANYPRFNVHLNTPVDFAFVKDLKFTNFL</sequence>
<evidence type="ECO:0000313" key="3">
    <source>
        <dbReference type="Proteomes" id="UP000594262"/>
    </source>
</evidence>
<organism evidence="2 3">
    <name type="scientific">Clytia hemisphaerica</name>
    <dbReference type="NCBI Taxonomy" id="252671"/>
    <lineage>
        <taxon>Eukaryota</taxon>
        <taxon>Metazoa</taxon>
        <taxon>Cnidaria</taxon>
        <taxon>Hydrozoa</taxon>
        <taxon>Hydroidolina</taxon>
        <taxon>Leptothecata</taxon>
        <taxon>Obeliida</taxon>
        <taxon>Clytiidae</taxon>
        <taxon>Clytia</taxon>
    </lineage>
</organism>
<proteinExistence type="predicted"/>
<dbReference type="AlphaFoldDB" id="A0A7M5URF0"/>
<protein>
    <recommendedName>
        <fullName evidence="4">Cnidarian restricted protein</fullName>
    </recommendedName>
</protein>
<feature type="signal peptide" evidence="1">
    <location>
        <begin position="1"/>
        <end position="20"/>
    </location>
</feature>
<reference evidence="2" key="1">
    <citation type="submission" date="2021-01" db="UniProtKB">
        <authorList>
            <consortium name="EnsemblMetazoa"/>
        </authorList>
    </citation>
    <scope>IDENTIFICATION</scope>
</reference>
<dbReference type="EnsemblMetazoa" id="CLYHEMT000320.1">
    <property type="protein sequence ID" value="CLYHEMP000320.1"/>
    <property type="gene ID" value="CLYHEMG000320"/>
</dbReference>
<evidence type="ECO:0008006" key="4">
    <source>
        <dbReference type="Google" id="ProtNLM"/>
    </source>
</evidence>
<dbReference type="RefSeq" id="XP_066918903.1">
    <property type="nucleotide sequence ID" value="XM_067062802.1"/>
</dbReference>